<feature type="region of interest" description="Disordered" evidence="1">
    <location>
        <begin position="1"/>
        <end position="88"/>
    </location>
</feature>
<accession>A0A6J4P8N9</accession>
<evidence type="ECO:0000313" key="2">
    <source>
        <dbReference type="EMBL" id="CAA9408987.1"/>
    </source>
</evidence>
<feature type="compositionally biased region" description="Basic and acidic residues" evidence="1">
    <location>
        <begin position="47"/>
        <end position="61"/>
    </location>
</feature>
<protein>
    <submittedName>
        <fullName evidence="2">Peptidyl-prolyl cis-trans isomerase PpiA</fullName>
        <ecNumber evidence="2">5.2.1.8</ecNumber>
    </submittedName>
</protein>
<gene>
    <name evidence="2" type="ORF">AVDCRST_MAG51-1308</name>
</gene>
<dbReference type="EMBL" id="CADCUX010000292">
    <property type="protein sequence ID" value="CAA9408987.1"/>
    <property type="molecule type" value="Genomic_DNA"/>
</dbReference>
<sequence>QRLPGSGHDPPGRPGAALRVPGTRVRERGAGAAGRLAPAVWLHRLRQGRERDGRDREDQGHAHRRRGPVPQRRAQDTHRHPIGNPAEV</sequence>
<feature type="non-terminal residue" evidence="2">
    <location>
        <position position="88"/>
    </location>
</feature>
<dbReference type="AlphaFoldDB" id="A0A6J4P8N9"/>
<dbReference type="EC" id="5.2.1.8" evidence="2"/>
<organism evidence="2">
    <name type="scientific">uncultured Ramlibacter sp</name>
    <dbReference type="NCBI Taxonomy" id="260755"/>
    <lineage>
        <taxon>Bacteria</taxon>
        <taxon>Pseudomonadati</taxon>
        <taxon>Pseudomonadota</taxon>
        <taxon>Betaproteobacteria</taxon>
        <taxon>Burkholderiales</taxon>
        <taxon>Comamonadaceae</taxon>
        <taxon>Ramlibacter</taxon>
        <taxon>environmental samples</taxon>
    </lineage>
</organism>
<proteinExistence type="predicted"/>
<dbReference type="GO" id="GO:0003755">
    <property type="term" value="F:peptidyl-prolyl cis-trans isomerase activity"/>
    <property type="evidence" value="ECO:0007669"/>
    <property type="project" value="UniProtKB-EC"/>
</dbReference>
<keyword evidence="2" id="KW-0413">Isomerase</keyword>
<reference evidence="2" key="1">
    <citation type="submission" date="2020-02" db="EMBL/GenBank/DDBJ databases">
        <authorList>
            <person name="Meier V. D."/>
        </authorList>
    </citation>
    <scope>NUCLEOTIDE SEQUENCE</scope>
    <source>
        <strain evidence="2">AVDCRST_MAG51</strain>
    </source>
</reference>
<evidence type="ECO:0000256" key="1">
    <source>
        <dbReference type="SAM" id="MobiDB-lite"/>
    </source>
</evidence>
<name>A0A6J4P8N9_9BURK</name>
<feature type="non-terminal residue" evidence="2">
    <location>
        <position position="1"/>
    </location>
</feature>